<reference evidence="1" key="1">
    <citation type="submission" date="2021-06" db="EMBL/GenBank/DDBJ databases">
        <authorList>
            <person name="Kallberg Y."/>
            <person name="Tangrot J."/>
            <person name="Rosling A."/>
        </authorList>
    </citation>
    <scope>NUCLEOTIDE SEQUENCE</scope>
    <source>
        <strain evidence="1">AU212A</strain>
    </source>
</reference>
<evidence type="ECO:0000313" key="2">
    <source>
        <dbReference type="Proteomes" id="UP000789860"/>
    </source>
</evidence>
<feature type="non-terminal residue" evidence="1">
    <location>
        <position position="262"/>
    </location>
</feature>
<feature type="non-terminal residue" evidence="1">
    <location>
        <position position="1"/>
    </location>
</feature>
<organism evidence="1 2">
    <name type="scientific">Scutellospora calospora</name>
    <dbReference type="NCBI Taxonomy" id="85575"/>
    <lineage>
        <taxon>Eukaryota</taxon>
        <taxon>Fungi</taxon>
        <taxon>Fungi incertae sedis</taxon>
        <taxon>Mucoromycota</taxon>
        <taxon>Glomeromycotina</taxon>
        <taxon>Glomeromycetes</taxon>
        <taxon>Diversisporales</taxon>
        <taxon>Gigasporaceae</taxon>
        <taxon>Scutellospora</taxon>
    </lineage>
</organism>
<dbReference type="Proteomes" id="UP000789860">
    <property type="component" value="Unassembled WGS sequence"/>
</dbReference>
<sequence length="262" mass="30366">LTDRKHCRFDVKYDKTQIVGMYICITANGPIENLYKKLRESNSSIDINALYRRIRFIIKFEGEPIDPRIGYGDVLRIYEKGNKQDVNNRIFDIEFNRGTTLEEVKKVTLDLGIEDIDEITDRVITQIPKSDPGKRILVASSKDKNSKQNNTLETSKNYNSESSLSSNDSIETKRKKKGKQVIKKNNNIEQVQISFDNNIEVDLEQAQIRSNYNELSNKKRKLEDFLDFNELLEDNNLDNGQGSSKEIKRIRSDKGLNRLLKK</sequence>
<gene>
    <name evidence="1" type="ORF">SCALOS_LOCUS8936</name>
</gene>
<dbReference type="EMBL" id="CAJVPM010025548">
    <property type="protein sequence ID" value="CAG8658343.1"/>
    <property type="molecule type" value="Genomic_DNA"/>
</dbReference>
<keyword evidence="2" id="KW-1185">Reference proteome</keyword>
<proteinExistence type="predicted"/>
<comment type="caution">
    <text evidence="1">The sequence shown here is derived from an EMBL/GenBank/DDBJ whole genome shotgun (WGS) entry which is preliminary data.</text>
</comment>
<evidence type="ECO:0000313" key="1">
    <source>
        <dbReference type="EMBL" id="CAG8658343.1"/>
    </source>
</evidence>
<accession>A0ACA9NLN3</accession>
<name>A0ACA9NLN3_9GLOM</name>
<protein>
    <submittedName>
        <fullName evidence="1">331_t:CDS:1</fullName>
    </submittedName>
</protein>